<accession>A0A1I5Z5R0</accession>
<protein>
    <submittedName>
        <fullName evidence="3">VanZ like family protein</fullName>
    </submittedName>
</protein>
<dbReference type="NCBIfam" id="NF037970">
    <property type="entry name" value="vanZ_1"/>
    <property type="match status" value="1"/>
</dbReference>
<dbReference type="PANTHER" id="PTHR28008">
    <property type="entry name" value="DOMAIN PROTEIN, PUTATIVE (AFU_ORTHOLOGUE AFUA_3G10980)-RELATED"/>
    <property type="match status" value="1"/>
</dbReference>
<dbReference type="InterPro" id="IPR016747">
    <property type="entry name" value="Phosphotransbutyrylase"/>
</dbReference>
<keyword evidence="4" id="KW-1185">Reference proteome</keyword>
<feature type="transmembrane region" description="Helical" evidence="1">
    <location>
        <begin position="64"/>
        <end position="84"/>
    </location>
</feature>
<dbReference type="AlphaFoldDB" id="A0A1I5Z5R0"/>
<dbReference type="STRING" id="126156.SAMN05421670_2422"/>
<keyword evidence="1" id="KW-0812">Transmembrane</keyword>
<reference evidence="4" key="1">
    <citation type="submission" date="2016-10" db="EMBL/GenBank/DDBJ databases">
        <authorList>
            <person name="Varghese N."/>
            <person name="Submissions S."/>
        </authorList>
    </citation>
    <scope>NUCLEOTIDE SEQUENCE [LARGE SCALE GENOMIC DNA]</scope>
    <source>
        <strain evidence="4">DSM 11706</strain>
    </source>
</reference>
<keyword evidence="1" id="KW-0472">Membrane</keyword>
<proteinExistence type="predicted"/>
<gene>
    <name evidence="3" type="ORF">SAMN05421670_2422</name>
</gene>
<dbReference type="Pfam" id="PF04892">
    <property type="entry name" value="VanZ"/>
    <property type="match status" value="1"/>
</dbReference>
<evidence type="ECO:0000259" key="2">
    <source>
        <dbReference type="Pfam" id="PF04892"/>
    </source>
</evidence>
<dbReference type="PIRSF" id="PIRSF019083">
    <property type="entry name" value="UCP019083_VanZ"/>
    <property type="match status" value="1"/>
</dbReference>
<evidence type="ECO:0000313" key="4">
    <source>
        <dbReference type="Proteomes" id="UP000198734"/>
    </source>
</evidence>
<evidence type="ECO:0000256" key="1">
    <source>
        <dbReference type="SAM" id="Phobius"/>
    </source>
</evidence>
<feature type="domain" description="VanZ-like" evidence="2">
    <location>
        <begin position="9"/>
        <end position="140"/>
    </location>
</feature>
<sequence>MKKHYKLGIVLLWMVLIYFFSQQTVNESIRLSSIPTMVFTNLLELLFPNSVFEEEYIHHIVRKLAHFTIYFILGVLVSYLLNVGKRKRKKIVFVAGICCLLFAISDETLQLFIYGRGAQVSDVLIDITGASLGILYVYVWKRYF</sequence>
<feature type="transmembrane region" description="Helical" evidence="1">
    <location>
        <begin position="91"/>
        <end position="114"/>
    </location>
</feature>
<keyword evidence="1" id="KW-1133">Transmembrane helix</keyword>
<dbReference type="PANTHER" id="PTHR28008:SF1">
    <property type="entry name" value="DOMAIN PROTEIN, PUTATIVE (AFU_ORTHOLOGUE AFUA_3G10980)-RELATED"/>
    <property type="match status" value="1"/>
</dbReference>
<dbReference type="RefSeq" id="WP_093537157.1">
    <property type="nucleotide sequence ID" value="NZ_FOXU01000004.1"/>
</dbReference>
<dbReference type="EMBL" id="FOXU01000004">
    <property type="protein sequence ID" value="SFQ51806.1"/>
    <property type="molecule type" value="Genomic_DNA"/>
</dbReference>
<dbReference type="InterPro" id="IPR006976">
    <property type="entry name" value="VanZ-like"/>
</dbReference>
<feature type="transmembrane region" description="Helical" evidence="1">
    <location>
        <begin position="120"/>
        <end position="139"/>
    </location>
</feature>
<name>A0A1I5Z5R0_9BACI</name>
<dbReference type="Proteomes" id="UP000198734">
    <property type="component" value="Unassembled WGS sequence"/>
</dbReference>
<evidence type="ECO:0000313" key="3">
    <source>
        <dbReference type="EMBL" id="SFQ51806.1"/>
    </source>
</evidence>
<dbReference type="OrthoDB" id="291892at2"/>
<organism evidence="3 4">
    <name type="scientific">Psychrobacillus psychrotolerans</name>
    <dbReference type="NCBI Taxonomy" id="126156"/>
    <lineage>
        <taxon>Bacteria</taxon>
        <taxon>Bacillati</taxon>
        <taxon>Bacillota</taxon>
        <taxon>Bacilli</taxon>
        <taxon>Bacillales</taxon>
        <taxon>Bacillaceae</taxon>
        <taxon>Psychrobacillus</taxon>
    </lineage>
</organism>